<proteinExistence type="predicted"/>
<keyword evidence="2" id="KW-0808">Transferase</keyword>
<dbReference type="InterPro" id="IPR003414">
    <property type="entry name" value="PP_kinase"/>
</dbReference>
<organism evidence="2 3">
    <name type="scientific">Bacteroides cellulosilyticus</name>
    <dbReference type="NCBI Taxonomy" id="246787"/>
    <lineage>
        <taxon>Bacteria</taxon>
        <taxon>Pseudomonadati</taxon>
        <taxon>Bacteroidota</taxon>
        <taxon>Bacteroidia</taxon>
        <taxon>Bacteroidales</taxon>
        <taxon>Bacteroidaceae</taxon>
        <taxon>Bacteroides</taxon>
    </lineage>
</organism>
<feature type="domain" description="Polyphosphate kinase C-terminal" evidence="1">
    <location>
        <begin position="1"/>
        <end position="89"/>
    </location>
</feature>
<dbReference type="SUPFAM" id="SSF56024">
    <property type="entry name" value="Phospholipase D/nuclease"/>
    <property type="match status" value="1"/>
</dbReference>
<sequence length="104" mass="12246">IDRYLEHSRIFIYANGGDEKMFIGSADWMPRNLDNRVEVIAPVYDPEIKADLKRVVEYGLKDTLQGRVVDGTGENRPWISEDKTAFRSQEELYKYYLNENRIKD</sequence>
<comment type="caution">
    <text evidence="2">The sequence shown here is derived from an EMBL/GenBank/DDBJ whole genome shotgun (WGS) entry which is preliminary data.</text>
</comment>
<dbReference type="PANTHER" id="PTHR30218">
    <property type="entry name" value="POLYPHOSPHATE KINASE"/>
    <property type="match status" value="1"/>
</dbReference>
<dbReference type="GO" id="GO:0008976">
    <property type="term" value="F:polyphosphate kinase activity"/>
    <property type="evidence" value="ECO:0007669"/>
    <property type="project" value="InterPro"/>
</dbReference>
<evidence type="ECO:0000313" key="2">
    <source>
        <dbReference type="EMBL" id="KAA5409560.1"/>
    </source>
</evidence>
<dbReference type="EMBL" id="VVYX01000178">
    <property type="protein sequence ID" value="KAA5409560.1"/>
    <property type="molecule type" value="Genomic_DNA"/>
</dbReference>
<dbReference type="GO" id="GO:0006799">
    <property type="term" value="P:polyphosphate biosynthetic process"/>
    <property type="evidence" value="ECO:0007669"/>
    <property type="project" value="InterPro"/>
</dbReference>
<dbReference type="Gene3D" id="3.30.870.10">
    <property type="entry name" value="Endonuclease Chain A"/>
    <property type="match status" value="1"/>
</dbReference>
<feature type="non-terminal residue" evidence="2">
    <location>
        <position position="1"/>
    </location>
</feature>
<evidence type="ECO:0000313" key="3">
    <source>
        <dbReference type="Proteomes" id="UP000482653"/>
    </source>
</evidence>
<gene>
    <name evidence="2" type="ORF">F2Y87_29375</name>
</gene>
<dbReference type="Pfam" id="PF13090">
    <property type="entry name" value="PP_kinase_C"/>
    <property type="match status" value="1"/>
</dbReference>
<evidence type="ECO:0000259" key="1">
    <source>
        <dbReference type="Pfam" id="PF13090"/>
    </source>
</evidence>
<dbReference type="InterPro" id="IPR025200">
    <property type="entry name" value="PPK_C_dom2"/>
</dbReference>
<accession>A0A6L3JPY9</accession>
<dbReference type="PANTHER" id="PTHR30218:SF0">
    <property type="entry name" value="POLYPHOSPHATE KINASE"/>
    <property type="match status" value="1"/>
</dbReference>
<protein>
    <submittedName>
        <fullName evidence="2">RNA degradosome polyphosphate kinase</fullName>
    </submittedName>
</protein>
<dbReference type="Proteomes" id="UP000482653">
    <property type="component" value="Unassembled WGS sequence"/>
</dbReference>
<dbReference type="AlphaFoldDB" id="A0A6L3JPY9"/>
<dbReference type="GO" id="GO:0009358">
    <property type="term" value="C:polyphosphate kinase complex"/>
    <property type="evidence" value="ECO:0007669"/>
    <property type="project" value="InterPro"/>
</dbReference>
<keyword evidence="2" id="KW-0418">Kinase</keyword>
<reference evidence="2 3" key="1">
    <citation type="journal article" date="2019" name="Nat. Med.">
        <title>A library of human gut bacterial isolates paired with longitudinal multiomics data enables mechanistic microbiome research.</title>
        <authorList>
            <person name="Poyet M."/>
            <person name="Groussin M."/>
            <person name="Gibbons S.M."/>
            <person name="Avila-Pacheco J."/>
            <person name="Jiang X."/>
            <person name="Kearney S.M."/>
            <person name="Perrotta A.R."/>
            <person name="Berdy B."/>
            <person name="Zhao S."/>
            <person name="Lieberman T.D."/>
            <person name="Swanson P.K."/>
            <person name="Smith M."/>
            <person name="Roesemann S."/>
            <person name="Alexander J.E."/>
            <person name="Rich S.A."/>
            <person name="Livny J."/>
            <person name="Vlamakis H."/>
            <person name="Clish C."/>
            <person name="Bullock K."/>
            <person name="Deik A."/>
            <person name="Scott J."/>
            <person name="Pierce K.A."/>
            <person name="Xavier R.J."/>
            <person name="Alm E.J."/>
        </authorList>
    </citation>
    <scope>NUCLEOTIDE SEQUENCE [LARGE SCALE GENOMIC DNA]</scope>
    <source>
        <strain evidence="2 3">BIOML-A8</strain>
    </source>
</reference>
<name>A0A6L3JPY9_9BACE</name>